<dbReference type="AlphaFoldDB" id="A0A0A6PIV4"/>
<gene>
    <name evidence="1" type="ORF">PN36_28110</name>
</gene>
<keyword evidence="2" id="KW-1185">Reference proteome</keyword>
<evidence type="ECO:0000313" key="2">
    <source>
        <dbReference type="Proteomes" id="UP000030428"/>
    </source>
</evidence>
<proteinExistence type="predicted"/>
<accession>A0A0A6PIV4</accession>
<dbReference type="EMBL" id="JSZA02000179">
    <property type="protein sequence ID" value="KHD05826.1"/>
    <property type="molecule type" value="Genomic_DNA"/>
</dbReference>
<protein>
    <submittedName>
        <fullName evidence="1">Uncharacterized protein</fullName>
    </submittedName>
</protein>
<organism evidence="1 2">
    <name type="scientific">Candidatus Thiomargarita nelsonii</name>
    <dbReference type="NCBI Taxonomy" id="1003181"/>
    <lineage>
        <taxon>Bacteria</taxon>
        <taxon>Pseudomonadati</taxon>
        <taxon>Pseudomonadota</taxon>
        <taxon>Gammaproteobacteria</taxon>
        <taxon>Thiotrichales</taxon>
        <taxon>Thiotrichaceae</taxon>
        <taxon>Thiomargarita</taxon>
    </lineage>
</organism>
<sequence>MWFWRFKVSDALDLFLELRKVQLQKKPATAELLNWLMALHEMFKDSNSIQYTYPDDLLRTLSILIKNTDDQDIAKDVFKDYLRKPQP</sequence>
<name>A0A0A6PIV4_9GAMM</name>
<evidence type="ECO:0000313" key="1">
    <source>
        <dbReference type="EMBL" id="KHD05826.1"/>
    </source>
</evidence>
<dbReference type="Proteomes" id="UP000030428">
    <property type="component" value="Unassembled WGS sequence"/>
</dbReference>
<comment type="caution">
    <text evidence="1">The sequence shown here is derived from an EMBL/GenBank/DDBJ whole genome shotgun (WGS) entry which is preliminary data.</text>
</comment>
<reference evidence="1 2" key="1">
    <citation type="journal article" date="2016" name="Front. Microbiol.">
        <title>Single-Cell (Meta-)Genomics of a Dimorphic Candidatus Thiomargarita nelsonii Reveals Genomic Plasticity.</title>
        <authorList>
            <person name="Flood B.E."/>
            <person name="Fliss P."/>
            <person name="Jones D.S."/>
            <person name="Dick G.J."/>
            <person name="Jain S."/>
            <person name="Kaster A.K."/>
            <person name="Winkel M."/>
            <person name="Mussmann M."/>
            <person name="Bailey J."/>
        </authorList>
    </citation>
    <scope>NUCLEOTIDE SEQUENCE [LARGE SCALE GENOMIC DNA]</scope>
    <source>
        <strain evidence="1">Hydrate Ridge</strain>
    </source>
</reference>